<keyword evidence="3 5" id="KW-0378">Hydrolase</keyword>
<organism evidence="7 8">
    <name type="scientific">Ectothiorhodospira mobilis</name>
    <dbReference type="NCBI Taxonomy" id="195064"/>
    <lineage>
        <taxon>Bacteria</taxon>
        <taxon>Pseudomonadati</taxon>
        <taxon>Pseudomonadota</taxon>
        <taxon>Gammaproteobacteria</taxon>
        <taxon>Chromatiales</taxon>
        <taxon>Ectothiorhodospiraceae</taxon>
        <taxon>Ectothiorhodospira</taxon>
    </lineage>
</organism>
<dbReference type="STRING" id="195064.SAMN05421721_105151"/>
<protein>
    <recommendedName>
        <fullName evidence="5">Bis(5'-nucleosyl)-tetraphosphatase, symmetrical</fullName>
        <ecNumber evidence="5">3.6.1.41</ecNumber>
    </recommendedName>
    <alternativeName>
        <fullName evidence="5">Ap4A hydrolase</fullName>
    </alternativeName>
    <alternativeName>
        <fullName evidence="5">Diadenosine 5',5'''-P1,P4-tetraphosphate pyrophosphohydrolase</fullName>
    </alternativeName>
    <alternativeName>
        <fullName evidence="5">Diadenosine tetraphosphatase</fullName>
    </alternativeName>
</protein>
<proteinExistence type="inferred from homology"/>
<dbReference type="CDD" id="cd07422">
    <property type="entry name" value="MPP_ApaH"/>
    <property type="match status" value="1"/>
</dbReference>
<dbReference type="AlphaFoldDB" id="A0A1I4QTY0"/>
<comment type="similarity">
    <text evidence="2 5">Belongs to the Ap4A hydrolase family.</text>
</comment>
<dbReference type="EC" id="3.6.1.41" evidence="5"/>
<comment type="function">
    <text evidence="1 5">Hydrolyzes diadenosine 5',5'''-P1,P4-tetraphosphate to yield ADP.</text>
</comment>
<dbReference type="RefSeq" id="WP_090484398.1">
    <property type="nucleotide sequence ID" value="NZ_FOUO01000005.1"/>
</dbReference>
<dbReference type="PIRSF" id="PIRSF000903">
    <property type="entry name" value="B5n-ttraPtase_sm"/>
    <property type="match status" value="1"/>
</dbReference>
<evidence type="ECO:0000259" key="6">
    <source>
        <dbReference type="Pfam" id="PF00149"/>
    </source>
</evidence>
<evidence type="ECO:0000256" key="4">
    <source>
        <dbReference type="ARBA" id="ARBA00049417"/>
    </source>
</evidence>
<dbReference type="HAMAP" id="MF_00199">
    <property type="entry name" value="ApaH"/>
    <property type="match status" value="1"/>
</dbReference>
<gene>
    <name evidence="5" type="primary">apaH</name>
    <name evidence="7" type="ORF">SAMN05421721_105151</name>
</gene>
<dbReference type="PANTHER" id="PTHR40942:SF4">
    <property type="entry name" value="CYTOCHROME C5"/>
    <property type="match status" value="1"/>
</dbReference>
<dbReference type="SUPFAM" id="SSF56300">
    <property type="entry name" value="Metallo-dependent phosphatases"/>
    <property type="match status" value="1"/>
</dbReference>
<feature type="domain" description="Calcineurin-like phosphoesterase" evidence="6">
    <location>
        <begin position="3"/>
        <end position="151"/>
    </location>
</feature>
<dbReference type="Proteomes" id="UP000199556">
    <property type="component" value="Unassembled WGS sequence"/>
</dbReference>
<dbReference type="InterPro" id="IPR029052">
    <property type="entry name" value="Metallo-depent_PP-like"/>
</dbReference>
<reference evidence="7 8" key="1">
    <citation type="submission" date="2016-10" db="EMBL/GenBank/DDBJ databases">
        <authorList>
            <person name="de Groot N.N."/>
        </authorList>
    </citation>
    <scope>NUCLEOTIDE SEQUENCE [LARGE SCALE GENOMIC DNA]</scope>
    <source>
        <strain evidence="7 8">DSM 4180</strain>
    </source>
</reference>
<evidence type="ECO:0000256" key="5">
    <source>
        <dbReference type="HAMAP-Rule" id="MF_00199"/>
    </source>
</evidence>
<dbReference type="EMBL" id="FOUO01000005">
    <property type="protein sequence ID" value="SFM43524.1"/>
    <property type="molecule type" value="Genomic_DNA"/>
</dbReference>
<evidence type="ECO:0000256" key="2">
    <source>
        <dbReference type="ARBA" id="ARBA00005419"/>
    </source>
</evidence>
<dbReference type="OrthoDB" id="9807890at2"/>
<accession>A0A1I4QTY0</accession>
<dbReference type="NCBIfam" id="NF001204">
    <property type="entry name" value="PRK00166.1"/>
    <property type="match status" value="1"/>
</dbReference>
<dbReference type="Pfam" id="PF00149">
    <property type="entry name" value="Metallophos"/>
    <property type="match status" value="1"/>
</dbReference>
<dbReference type="NCBIfam" id="TIGR00668">
    <property type="entry name" value="apaH"/>
    <property type="match status" value="1"/>
</dbReference>
<evidence type="ECO:0000256" key="1">
    <source>
        <dbReference type="ARBA" id="ARBA00003413"/>
    </source>
</evidence>
<dbReference type="InterPro" id="IPR004617">
    <property type="entry name" value="ApaH"/>
</dbReference>
<dbReference type="PANTHER" id="PTHR40942">
    <property type="match status" value="1"/>
</dbReference>
<evidence type="ECO:0000313" key="7">
    <source>
        <dbReference type="EMBL" id="SFM43524.1"/>
    </source>
</evidence>
<dbReference type="Gene3D" id="3.60.21.10">
    <property type="match status" value="1"/>
</dbReference>
<dbReference type="InterPro" id="IPR004843">
    <property type="entry name" value="Calcineurin-like_PHP"/>
</dbReference>
<dbReference type="GO" id="GO:0008803">
    <property type="term" value="F:bis(5'-nucleosyl)-tetraphosphatase (symmetrical) activity"/>
    <property type="evidence" value="ECO:0007669"/>
    <property type="project" value="UniProtKB-UniRule"/>
</dbReference>
<sequence length="276" mass="31266">MALYAVGDLQGCLDPLKQLLDRVRFDPAQDRLWLVGDLVNRGPQSLECLRFVRDLGSAATCVLGNHDLHLLAVHAGLHRVRRKDTLTPVLQAGDRDELMDWLRHRPILHHDAQAGWTLVHAGLTPQWDRATALACAQEFHTVMRGPQGLDLLRRMYGDEPDRWDPGLQGWPRLRFITNAFTRLRYCTRDGRMDMEHKSAPAQAPPHLIPWYAHPERATRGERIVFGHWSTLGCHRGDGVLSLDTGCVWGAHMTLARLDTPEPEIIQVPCRGHQRPG</sequence>
<name>A0A1I4QTY0_ECTMO</name>
<keyword evidence="8" id="KW-1185">Reference proteome</keyword>
<evidence type="ECO:0000256" key="3">
    <source>
        <dbReference type="ARBA" id="ARBA00022801"/>
    </source>
</evidence>
<evidence type="ECO:0000313" key="8">
    <source>
        <dbReference type="Proteomes" id="UP000199556"/>
    </source>
</evidence>
<comment type="catalytic activity">
    <reaction evidence="4 5">
        <text>P(1),P(4)-bis(5'-adenosyl) tetraphosphate + H2O = 2 ADP + 2 H(+)</text>
        <dbReference type="Rhea" id="RHEA:24252"/>
        <dbReference type="ChEBI" id="CHEBI:15377"/>
        <dbReference type="ChEBI" id="CHEBI:15378"/>
        <dbReference type="ChEBI" id="CHEBI:58141"/>
        <dbReference type="ChEBI" id="CHEBI:456216"/>
        <dbReference type="EC" id="3.6.1.41"/>
    </reaction>
</comment>